<evidence type="ECO:0000313" key="8">
    <source>
        <dbReference type="EMBL" id="MBC5668044.1"/>
    </source>
</evidence>
<dbReference type="PROSITE" id="PS51831">
    <property type="entry name" value="HD"/>
    <property type="match status" value="1"/>
</dbReference>
<evidence type="ECO:0000256" key="5">
    <source>
        <dbReference type="ARBA" id="ARBA00023004"/>
    </source>
</evidence>
<organism evidence="8 9">
    <name type="scientific">Eubacterium segne</name>
    <dbReference type="NCBI Taxonomy" id="2763045"/>
    <lineage>
        <taxon>Bacteria</taxon>
        <taxon>Bacillati</taxon>
        <taxon>Bacillota</taxon>
        <taxon>Clostridia</taxon>
        <taxon>Eubacteriales</taxon>
        <taxon>Eubacteriaceae</taxon>
        <taxon>Eubacterium</taxon>
    </lineage>
</organism>
<evidence type="ECO:0000313" key="9">
    <source>
        <dbReference type="Proteomes" id="UP000597877"/>
    </source>
</evidence>
<dbReference type="Gene3D" id="1.10.3210.10">
    <property type="entry name" value="Hypothetical protein af1432"/>
    <property type="match status" value="1"/>
</dbReference>
<dbReference type="EC" id="3.6.1.41" evidence="1"/>
<protein>
    <recommendedName>
        <fullName evidence="1">bis(5'-nucleosyl)-tetraphosphatase (symmetrical)</fullName>
        <ecNumber evidence="1">3.6.1.41</ecNumber>
    </recommendedName>
</protein>
<dbReference type="InterPro" id="IPR005249">
    <property type="entry name" value="YqeK"/>
</dbReference>
<evidence type="ECO:0000256" key="3">
    <source>
        <dbReference type="ARBA" id="ARBA00022741"/>
    </source>
</evidence>
<dbReference type="PANTHER" id="PTHR35795:SF1">
    <property type="entry name" value="BIS(5'-NUCLEOSYL)-TETRAPHOSPHATASE, SYMMETRICAL"/>
    <property type="match status" value="1"/>
</dbReference>
<evidence type="ECO:0000256" key="2">
    <source>
        <dbReference type="ARBA" id="ARBA00022723"/>
    </source>
</evidence>
<accession>A0ABR7F527</accession>
<keyword evidence="2" id="KW-0479">Metal-binding</keyword>
<dbReference type="NCBIfam" id="TIGR00488">
    <property type="entry name" value="bis(5'-nucleosyl)-tetraphosphatase (symmetrical) YqeK"/>
    <property type="match status" value="1"/>
</dbReference>
<evidence type="ECO:0000256" key="1">
    <source>
        <dbReference type="ARBA" id="ARBA00012506"/>
    </source>
</evidence>
<reference evidence="8 9" key="1">
    <citation type="submission" date="2020-08" db="EMBL/GenBank/DDBJ databases">
        <title>Genome public.</title>
        <authorList>
            <person name="Liu C."/>
            <person name="Sun Q."/>
        </authorList>
    </citation>
    <scope>NUCLEOTIDE SEQUENCE [LARGE SCALE GENOMIC DNA]</scope>
    <source>
        <strain evidence="8 9">BX4</strain>
    </source>
</reference>
<dbReference type="EMBL" id="JACOOZ010000005">
    <property type="protein sequence ID" value="MBC5668044.1"/>
    <property type="molecule type" value="Genomic_DNA"/>
</dbReference>
<comment type="catalytic activity">
    <reaction evidence="6">
        <text>P(1),P(4)-bis(5'-adenosyl) tetraphosphate + H2O = 2 ADP + 2 H(+)</text>
        <dbReference type="Rhea" id="RHEA:24252"/>
        <dbReference type="ChEBI" id="CHEBI:15377"/>
        <dbReference type="ChEBI" id="CHEBI:15378"/>
        <dbReference type="ChEBI" id="CHEBI:58141"/>
        <dbReference type="ChEBI" id="CHEBI:456216"/>
        <dbReference type="EC" id="3.6.1.41"/>
    </reaction>
</comment>
<keyword evidence="5" id="KW-0408">Iron</keyword>
<dbReference type="PANTHER" id="PTHR35795">
    <property type="entry name" value="SLR1885 PROTEIN"/>
    <property type="match status" value="1"/>
</dbReference>
<dbReference type="SMART" id="SM00471">
    <property type="entry name" value="HDc"/>
    <property type="match status" value="1"/>
</dbReference>
<dbReference type="Pfam" id="PF01966">
    <property type="entry name" value="HD"/>
    <property type="match status" value="1"/>
</dbReference>
<keyword evidence="9" id="KW-1185">Reference proteome</keyword>
<feature type="domain" description="HD" evidence="7">
    <location>
        <begin position="43"/>
        <end position="158"/>
    </location>
</feature>
<dbReference type="InterPro" id="IPR051094">
    <property type="entry name" value="Diverse_Catalytic_Enzymes"/>
</dbReference>
<proteinExistence type="predicted"/>
<dbReference type="SUPFAM" id="SSF109604">
    <property type="entry name" value="HD-domain/PDEase-like"/>
    <property type="match status" value="1"/>
</dbReference>
<dbReference type="CDD" id="cd00077">
    <property type="entry name" value="HDc"/>
    <property type="match status" value="1"/>
</dbReference>
<dbReference type="InterPro" id="IPR003607">
    <property type="entry name" value="HD/PDEase_dom"/>
</dbReference>
<dbReference type="Proteomes" id="UP000597877">
    <property type="component" value="Unassembled WGS sequence"/>
</dbReference>
<sequence length="220" mass="25382">MVPEPVYEYIVENNLYNNNNNVNKAWSINKIKEDLESLLKPSRFKHILGVADTAKTMAEHFKLNPNKAYFAGILHDCAKYMSDSELLNICYENNIEVSDSEKKKPDLLHAKVGAFIAQKKYNITDPEILSAIRWHTTGREDMTDLEKIIFSADYIEPGRTKQPNLDYLRSISLKNLDLLVYDILKDTMDYLQVNSADLIDDNTSKAYSYYKNAINENKEN</sequence>
<keyword evidence="3" id="KW-0547">Nucleotide-binding</keyword>
<evidence type="ECO:0000259" key="7">
    <source>
        <dbReference type="PROSITE" id="PS51831"/>
    </source>
</evidence>
<dbReference type="GO" id="GO:0008803">
    <property type="term" value="F:bis(5'-nucleosyl)-tetraphosphatase (symmetrical) activity"/>
    <property type="evidence" value="ECO:0007669"/>
    <property type="project" value="UniProtKB-EC"/>
</dbReference>
<evidence type="ECO:0000256" key="6">
    <source>
        <dbReference type="ARBA" id="ARBA00049417"/>
    </source>
</evidence>
<comment type="caution">
    <text evidence="8">The sequence shown here is derived from an EMBL/GenBank/DDBJ whole genome shotgun (WGS) entry which is preliminary data.</text>
</comment>
<name>A0ABR7F527_9FIRM</name>
<dbReference type="InterPro" id="IPR006674">
    <property type="entry name" value="HD_domain"/>
</dbReference>
<gene>
    <name evidence="8" type="primary">yqeK</name>
    <name evidence="8" type="ORF">H8S00_08625</name>
</gene>
<evidence type="ECO:0000256" key="4">
    <source>
        <dbReference type="ARBA" id="ARBA00022801"/>
    </source>
</evidence>
<keyword evidence="4 8" id="KW-0378">Hydrolase</keyword>